<comment type="similarity">
    <text evidence="2">Belongs to the bacterial two-domain DSD family.</text>
</comment>
<evidence type="ECO:0000313" key="4">
    <source>
        <dbReference type="EMBL" id="TPE46919.1"/>
    </source>
</evidence>
<keyword evidence="1 2" id="KW-0479">Metal-binding</keyword>
<evidence type="ECO:0000259" key="3">
    <source>
        <dbReference type="PROSITE" id="PS51819"/>
    </source>
</evidence>
<dbReference type="UniPathway" id="UPA00088"/>
<dbReference type="InterPro" id="IPR041736">
    <property type="entry name" value="4OHPhenylPyrv_dOase_N"/>
</dbReference>
<dbReference type="InterPro" id="IPR036237">
    <property type="entry name" value="Xyl_isomerase-like_sf"/>
</dbReference>
<sequence>MKTALATVSISGTLREKLEAAAKAGFDGVEIFENDLTQFELSPKEVRKIADDLGLAIIALQPFRDIEGMPEKLRLQKVEMLKRKMAVAHEMGTNRLLMCSNVQPYSSGDRDRCADDLRHLAELAAPEGIMLGYEALAWGYHIADYYDAWDLVKRVDHPNLGINLDTFHMFSRGNTLDLLRDEIPVDKIALVQVADAPVMPRQDYLTYSRHSRCFPGQGDMPVVEFVQVLKDKGFDDYLSHEIFNDDFRSSSPIEKAIDGMRSLIWLDDQTVSTGEPKSFPVKVPEVKRLEFIEFAIEGETGEALIKTLAQLGFKETHRHVSKNVSLMRQGDINLVLNREPASQAHDHFQKHGVSVCAIGFATENVKQTLAMAEHYRAERFANQAGPGELNIPAIRGIGDSLVYLVNADSKYRFFDVDFEPIEGIQGETGVGLTRVDHLGQTVPNVDFLSAGFFYKSIFGFDIEPKQDLPDIHGLVVSRTATNRDKSVRIPINMTNARSASAERFMQKAGGSGVQQIAFACDDIFAAVQNMDQEKQLPIPANYYRDLEARFGLDPELVQKLKEHNIMYDENEQGAFFHCYTEEIHGVFFEVLQRVGNYSNYGEANAYVRLASQARQEQNHTAS</sequence>
<dbReference type="PANTHER" id="PTHR12110:SF21">
    <property type="entry name" value="XYLOSE ISOMERASE-LIKE TIM BARREL DOMAIN-CONTAINING PROTEIN"/>
    <property type="match status" value="1"/>
</dbReference>
<keyword evidence="5" id="KW-1185">Reference proteome</keyword>
<dbReference type="SUPFAM" id="SSF54593">
    <property type="entry name" value="Glyoxalase/Bleomycin resistance protein/Dihydroxybiphenyl dioxygenase"/>
    <property type="match status" value="1"/>
</dbReference>
<feature type="binding site" evidence="2">
    <location>
        <position position="192"/>
    </location>
    <ligand>
        <name>a divalent metal cation</name>
        <dbReference type="ChEBI" id="CHEBI:60240"/>
        <note>catalytic</note>
    </ligand>
</feature>
<dbReference type="Gene3D" id="3.10.180.10">
    <property type="entry name" value="2,3-Dihydroxybiphenyl 1,2-Dioxygenase, domain 1"/>
    <property type="match status" value="2"/>
</dbReference>
<dbReference type="OrthoDB" id="9780241at2"/>
<dbReference type="GO" id="GO:0046565">
    <property type="term" value="F:3-dehydroshikimate dehydratase activity"/>
    <property type="evidence" value="ECO:0007669"/>
    <property type="project" value="UniProtKB-UniRule"/>
</dbReference>
<keyword evidence="2" id="KW-0456">Lyase</keyword>
<dbReference type="PROSITE" id="PS51819">
    <property type="entry name" value="VOC"/>
    <property type="match status" value="2"/>
</dbReference>
<dbReference type="HAMAP" id="MF_02238">
    <property type="entry name" value="DSD"/>
    <property type="match status" value="1"/>
</dbReference>
<evidence type="ECO:0000313" key="5">
    <source>
        <dbReference type="Proteomes" id="UP000315901"/>
    </source>
</evidence>
<feature type="domain" description="VOC" evidence="3">
    <location>
        <begin position="434"/>
        <end position="581"/>
    </location>
</feature>
<dbReference type="GO" id="GO:0046872">
    <property type="term" value="F:metal ion binding"/>
    <property type="evidence" value="ECO:0007669"/>
    <property type="project" value="UniProtKB-UniRule"/>
</dbReference>
<dbReference type="EC" id="4.2.1.118" evidence="2"/>
<dbReference type="InterPro" id="IPR029068">
    <property type="entry name" value="Glyas_Bleomycin-R_OHBP_Dase"/>
</dbReference>
<dbReference type="AlphaFoldDB" id="A0A501WBC5"/>
<dbReference type="Proteomes" id="UP000315901">
    <property type="component" value="Unassembled WGS sequence"/>
</dbReference>
<proteinExistence type="inferred from homology"/>
<dbReference type="SUPFAM" id="SSF51658">
    <property type="entry name" value="Xylose isomerase-like"/>
    <property type="match status" value="1"/>
</dbReference>
<dbReference type="PANTHER" id="PTHR12110">
    <property type="entry name" value="HYDROXYPYRUVATE ISOMERASE"/>
    <property type="match status" value="1"/>
</dbReference>
<keyword evidence="4" id="KW-0413">Isomerase</keyword>
<keyword evidence="4" id="KW-0670">Pyruvate</keyword>
<feature type="domain" description="VOC" evidence="3">
    <location>
        <begin position="288"/>
        <end position="407"/>
    </location>
</feature>
<dbReference type="InterPro" id="IPR037523">
    <property type="entry name" value="VOC_core"/>
</dbReference>
<feature type="binding site" evidence="2">
    <location>
        <position position="165"/>
    </location>
    <ligand>
        <name>a divalent metal cation</name>
        <dbReference type="ChEBI" id="CHEBI:60240"/>
        <note>catalytic</note>
    </ligand>
</feature>
<comment type="catalytic activity">
    <reaction evidence="2">
        <text>3-dehydroshikimate = 3,4-dihydroxybenzoate + H2O</text>
        <dbReference type="Rhea" id="RHEA:24848"/>
        <dbReference type="ChEBI" id="CHEBI:15377"/>
        <dbReference type="ChEBI" id="CHEBI:16630"/>
        <dbReference type="ChEBI" id="CHEBI:36241"/>
        <dbReference type="EC" id="4.2.1.118"/>
    </reaction>
</comment>
<organism evidence="4 5">
    <name type="scientific">Maribrevibacterium harenarium</name>
    <dbReference type="NCBI Taxonomy" id="2589817"/>
    <lineage>
        <taxon>Bacteria</taxon>
        <taxon>Pseudomonadati</taxon>
        <taxon>Pseudomonadota</taxon>
        <taxon>Gammaproteobacteria</taxon>
        <taxon>Oceanospirillales</taxon>
        <taxon>Oceanospirillaceae</taxon>
        <taxon>Maribrevibacterium</taxon>
    </lineage>
</organism>
<dbReference type="InterPro" id="IPR043700">
    <property type="entry name" value="DSD"/>
</dbReference>
<comment type="caution">
    <text evidence="2">Lacks conserved residue(s) required for the propagation of feature annotation.</text>
</comment>
<name>A0A501WBC5_9GAMM</name>
<dbReference type="InterPro" id="IPR050312">
    <property type="entry name" value="IolE/XylAMocC-like"/>
</dbReference>
<comment type="cofactor">
    <cofactor evidence="2">
        <name>a divalent metal cation</name>
        <dbReference type="ChEBI" id="CHEBI:60240"/>
    </cofactor>
</comment>
<evidence type="ECO:0000256" key="1">
    <source>
        <dbReference type="ARBA" id="ARBA00022723"/>
    </source>
</evidence>
<dbReference type="EMBL" id="VFRR01000049">
    <property type="protein sequence ID" value="TPE46919.1"/>
    <property type="molecule type" value="Genomic_DNA"/>
</dbReference>
<dbReference type="GO" id="GO:0016853">
    <property type="term" value="F:isomerase activity"/>
    <property type="evidence" value="ECO:0007669"/>
    <property type="project" value="UniProtKB-KW"/>
</dbReference>
<feature type="binding site" evidence="2">
    <location>
        <position position="134"/>
    </location>
    <ligand>
        <name>a divalent metal cation</name>
        <dbReference type="ChEBI" id="CHEBI:60240"/>
        <note>catalytic</note>
    </ligand>
</feature>
<comment type="caution">
    <text evidence="4">The sequence shown here is derived from an EMBL/GenBank/DDBJ whole genome shotgun (WGS) entry which is preliminary data.</text>
</comment>
<protein>
    <recommendedName>
        <fullName evidence="2">3-dehydroshikimate dehydratase</fullName>
        <shortName evidence="2">DSD</shortName>
        <ecNumber evidence="2">4.2.1.118</ecNumber>
    </recommendedName>
</protein>
<dbReference type="RefSeq" id="WP_140591157.1">
    <property type="nucleotide sequence ID" value="NZ_VFRR01000049.1"/>
</dbReference>
<dbReference type="Pfam" id="PF01261">
    <property type="entry name" value="AP_endonuc_2"/>
    <property type="match status" value="1"/>
</dbReference>
<dbReference type="Gene3D" id="3.20.20.150">
    <property type="entry name" value="Divalent-metal-dependent TIM barrel enzymes"/>
    <property type="match status" value="1"/>
</dbReference>
<feature type="binding site" evidence="2">
    <location>
        <position position="241"/>
    </location>
    <ligand>
        <name>a divalent metal cation</name>
        <dbReference type="ChEBI" id="CHEBI:60240"/>
        <note>catalytic</note>
    </ligand>
</feature>
<dbReference type="CDD" id="cd08342">
    <property type="entry name" value="HPPD_N_like"/>
    <property type="match status" value="1"/>
</dbReference>
<dbReference type="GO" id="GO:0046279">
    <property type="term" value="P:3,4-dihydroxybenzoate biosynthetic process"/>
    <property type="evidence" value="ECO:0007669"/>
    <property type="project" value="UniProtKB-UniRule"/>
</dbReference>
<dbReference type="Pfam" id="PF14696">
    <property type="entry name" value="Glyoxalase_5"/>
    <property type="match status" value="1"/>
</dbReference>
<dbReference type="InterPro" id="IPR013022">
    <property type="entry name" value="Xyl_isomerase-like_TIM-brl"/>
</dbReference>
<gene>
    <name evidence="4" type="ORF">FJM67_15395</name>
</gene>
<reference evidence="4 5" key="1">
    <citation type="submission" date="2019-06" db="EMBL/GenBank/DDBJ databases">
        <title>A novel bacterium of genus Marinomonas, isolated from coastal sand.</title>
        <authorList>
            <person name="Huang H."/>
            <person name="Mo K."/>
            <person name="Hu Y."/>
        </authorList>
    </citation>
    <scope>NUCLEOTIDE SEQUENCE [LARGE SCALE GENOMIC DNA]</scope>
    <source>
        <strain evidence="4 5">HB171799</strain>
    </source>
</reference>
<accession>A0A501WBC5</accession>
<evidence type="ECO:0000256" key="2">
    <source>
        <dbReference type="HAMAP-Rule" id="MF_02238"/>
    </source>
</evidence>
<comment type="pathway">
    <text evidence="2">Aromatic compound metabolism; 3,4-dihydroxybenzoate biosynthesis.</text>
</comment>
<comment type="function">
    <text evidence="2">Catalyzes the conversion of 3-dehydroshikimate to protocatechuate (3,4-dihydroxybenzoate), a common intermediate of quinate and shikimate degradation pathways.</text>
</comment>